<name>A0A139H2J9_9PEZI</name>
<proteinExistence type="predicted"/>
<comment type="caution">
    <text evidence="1">The sequence shown here is derived from an EMBL/GenBank/DDBJ whole genome shotgun (WGS) entry which is preliminary data.</text>
</comment>
<sequence length="164" mass="18448">MSYLTANIRSHREAKRLVSGNHRLLLALGQSWLRAVPCLESKSSHSFDGIDLPHLLDTWPANVLTFAFTSTKVGTRISGKECISLTCCEFSIRHGQRTRWNVQDTGVRLSCVDLIYGMNGVAVPAHVVSWIDPWHVHHGARQVQMWVKLSAKLLTMTWCSTLKP</sequence>
<keyword evidence="2" id="KW-1185">Reference proteome</keyword>
<evidence type="ECO:0000313" key="1">
    <source>
        <dbReference type="EMBL" id="KXS96641.1"/>
    </source>
</evidence>
<dbReference type="Proteomes" id="UP000070133">
    <property type="component" value="Unassembled WGS sequence"/>
</dbReference>
<evidence type="ECO:0000313" key="2">
    <source>
        <dbReference type="Proteomes" id="UP000070133"/>
    </source>
</evidence>
<gene>
    <name evidence="1" type="ORF">AC578_6908</name>
</gene>
<protein>
    <submittedName>
        <fullName evidence="1">Uncharacterized protein</fullName>
    </submittedName>
</protein>
<dbReference type="EMBL" id="LFZN01000168">
    <property type="protein sequence ID" value="KXS96641.1"/>
    <property type="molecule type" value="Genomic_DNA"/>
</dbReference>
<organism evidence="1 2">
    <name type="scientific">Pseudocercospora eumusae</name>
    <dbReference type="NCBI Taxonomy" id="321146"/>
    <lineage>
        <taxon>Eukaryota</taxon>
        <taxon>Fungi</taxon>
        <taxon>Dikarya</taxon>
        <taxon>Ascomycota</taxon>
        <taxon>Pezizomycotina</taxon>
        <taxon>Dothideomycetes</taxon>
        <taxon>Dothideomycetidae</taxon>
        <taxon>Mycosphaerellales</taxon>
        <taxon>Mycosphaerellaceae</taxon>
        <taxon>Pseudocercospora</taxon>
    </lineage>
</organism>
<reference evidence="1 2" key="1">
    <citation type="submission" date="2015-07" db="EMBL/GenBank/DDBJ databases">
        <title>Comparative genomics of the Sigatoka disease complex on banana suggests a link between parallel evolutionary changes in Pseudocercospora fijiensis and Pseudocercospora eumusae and increased virulence on the banana host.</title>
        <authorList>
            <person name="Chang T.-C."/>
            <person name="Salvucci A."/>
            <person name="Crous P.W."/>
            <person name="Stergiopoulos I."/>
        </authorList>
    </citation>
    <scope>NUCLEOTIDE SEQUENCE [LARGE SCALE GENOMIC DNA]</scope>
    <source>
        <strain evidence="1 2">CBS 114824</strain>
    </source>
</reference>
<dbReference type="OrthoDB" id="65569at2759"/>
<accession>A0A139H2J9</accession>
<dbReference type="AlphaFoldDB" id="A0A139H2J9"/>